<dbReference type="InterPro" id="IPR016055">
    <property type="entry name" value="A-D-PHexomutase_a/b/a-I/II/III"/>
</dbReference>
<dbReference type="EC" id="5.4.2.2" evidence="7"/>
<dbReference type="RefSeq" id="WP_151054455.1">
    <property type="nucleotide sequence ID" value="NZ_CP044222.1"/>
</dbReference>
<gene>
    <name evidence="13" type="ORF">F5I99_07045</name>
</gene>
<accession>A0A5J6LC69</accession>
<keyword evidence="3" id="KW-0597">Phosphoprotein</keyword>
<organism evidence="13 14">
    <name type="scientific">Nitrincola iocasae</name>
    <dbReference type="NCBI Taxonomy" id="2614693"/>
    <lineage>
        <taxon>Bacteria</taxon>
        <taxon>Pseudomonadati</taxon>
        <taxon>Pseudomonadota</taxon>
        <taxon>Gammaproteobacteria</taxon>
        <taxon>Oceanospirillales</taxon>
        <taxon>Oceanospirillaceae</taxon>
        <taxon>Nitrincola</taxon>
    </lineage>
</organism>
<feature type="domain" description="Alpha-D-phosphohexomutase alpha/beta/alpha" evidence="11">
    <location>
        <begin position="196"/>
        <end position="303"/>
    </location>
</feature>
<dbReference type="InterPro" id="IPR005844">
    <property type="entry name" value="A-D-PHexomutase_a/b/a-I"/>
</dbReference>
<evidence type="ECO:0000256" key="1">
    <source>
        <dbReference type="ARBA" id="ARBA00001946"/>
    </source>
</evidence>
<feature type="domain" description="Alpha-D-phosphohexomutase alpha/beta/alpha" evidence="12">
    <location>
        <begin position="306"/>
        <end position="424"/>
    </location>
</feature>
<proteinExistence type="inferred from homology"/>
<dbReference type="GO" id="GO:0000287">
    <property type="term" value="F:magnesium ion binding"/>
    <property type="evidence" value="ECO:0007669"/>
    <property type="project" value="InterPro"/>
</dbReference>
<dbReference type="Gene3D" id="3.40.120.10">
    <property type="entry name" value="Alpha-D-Glucose-1,6-Bisphosphate, subunit A, domain 3"/>
    <property type="match status" value="3"/>
</dbReference>
<dbReference type="PANTHER" id="PTHR45745:SF1">
    <property type="entry name" value="PHOSPHOGLUCOMUTASE 2B-RELATED"/>
    <property type="match status" value="1"/>
</dbReference>
<name>A0A5J6LC69_9GAMM</name>
<dbReference type="PROSITE" id="PS00710">
    <property type="entry name" value="PGM_PMM"/>
    <property type="match status" value="1"/>
</dbReference>
<evidence type="ECO:0000256" key="7">
    <source>
        <dbReference type="NCBIfam" id="TIGR01132"/>
    </source>
</evidence>
<evidence type="ECO:0000313" key="14">
    <source>
        <dbReference type="Proteomes" id="UP000325606"/>
    </source>
</evidence>
<evidence type="ECO:0000256" key="3">
    <source>
        <dbReference type="ARBA" id="ARBA00022553"/>
    </source>
</evidence>
<evidence type="ECO:0000256" key="4">
    <source>
        <dbReference type="ARBA" id="ARBA00022723"/>
    </source>
</evidence>
<sequence>MQALSISTLISAYFQQVPDPSVASQRVTFGTSGHRGTSVNASFNQAHIWAITQAIVEYRTAAGIFGPLYLGIDTHALSVPAYGSVIEVLIAQGVDVCVHPDEGFTPTPLISHAILQHNQHQPETLADGIVITPSHNPPGDGGIKYNTPDGGPAASSVTREIQDRANALLEKGLNGIKRVSQDKAKAAVRPFDFVDLYVSHLTDVVDIGAIERFGLRIGVDPMGGTSLEVWQAIASRFHLHLSIVNTSQDPTFAFMPLDHDGQIRMDCSSPHAMANLLQLKDRYDLALANDPDADRHGIVDAAGLMNPNHFLAVAVDYLLTHRPQWSPDLAIGKTLVSSSILDRVVAKHGRTLYEVPVGFKWFVEGLHQKRLAFAGEESAGASFLTMAGEPWSTDKDGILLCLLAAELFAVTGKSPSQYYHELTQTLGLPHYKRIDAPATPAEKKVLGWLQASHIRSSHLVGEPITDIMVKASGNVESIGGVKVITANGWFAARPSGTESIYKIYAESFVDQVHLDQLVSEAKVIVDDMLSNLA</sequence>
<dbReference type="InterPro" id="IPR005852">
    <property type="entry name" value="PGM_a-D-Glc-sp"/>
</dbReference>
<evidence type="ECO:0000313" key="13">
    <source>
        <dbReference type="EMBL" id="QEW06274.1"/>
    </source>
</evidence>
<dbReference type="GO" id="GO:0006166">
    <property type="term" value="P:purine ribonucleoside salvage"/>
    <property type="evidence" value="ECO:0007669"/>
    <property type="project" value="TreeGrafter"/>
</dbReference>
<dbReference type="Pfam" id="PF02878">
    <property type="entry name" value="PGM_PMM_I"/>
    <property type="match status" value="1"/>
</dbReference>
<reference evidence="13 14" key="1">
    <citation type="submission" date="2019-09" db="EMBL/GenBank/DDBJ databases">
        <title>Nitrincola iocasae sp. nov., a bacterium isolated from the sediment collected at a cold seep field in South China Sea.</title>
        <authorList>
            <person name="Zhang H."/>
            <person name="Wang H."/>
            <person name="Li C."/>
        </authorList>
    </citation>
    <scope>NUCLEOTIDE SEQUENCE [LARGE SCALE GENOMIC DNA]</scope>
    <source>
        <strain evidence="13 14">KXZD1103</strain>
    </source>
</reference>
<evidence type="ECO:0000256" key="6">
    <source>
        <dbReference type="ARBA" id="ARBA00023235"/>
    </source>
</evidence>
<dbReference type="InterPro" id="IPR005845">
    <property type="entry name" value="A-D-PHexomutase_a/b/a-II"/>
</dbReference>
<protein>
    <recommendedName>
        <fullName evidence="7">Phosphoglucomutase</fullName>
        <ecNumber evidence="7">5.4.2.2</ecNumber>
    </recommendedName>
</protein>
<comment type="similarity">
    <text evidence="2 8">Belongs to the phosphohexose mutase family.</text>
</comment>
<evidence type="ECO:0000259" key="10">
    <source>
        <dbReference type="Pfam" id="PF02878"/>
    </source>
</evidence>
<dbReference type="GO" id="GO:0005975">
    <property type="term" value="P:carbohydrate metabolic process"/>
    <property type="evidence" value="ECO:0007669"/>
    <property type="project" value="UniProtKB-UniRule"/>
</dbReference>
<dbReference type="InterPro" id="IPR005843">
    <property type="entry name" value="A-D-PHexomutase_C"/>
</dbReference>
<evidence type="ECO:0000256" key="2">
    <source>
        <dbReference type="ARBA" id="ARBA00010231"/>
    </source>
</evidence>
<evidence type="ECO:0000256" key="8">
    <source>
        <dbReference type="RuleBase" id="RU004326"/>
    </source>
</evidence>
<evidence type="ECO:0000256" key="5">
    <source>
        <dbReference type="ARBA" id="ARBA00022842"/>
    </source>
</evidence>
<dbReference type="KEGG" id="nik:F5I99_07045"/>
<evidence type="ECO:0000259" key="12">
    <source>
        <dbReference type="Pfam" id="PF02880"/>
    </source>
</evidence>
<keyword evidence="5 8" id="KW-0460">Magnesium</keyword>
<dbReference type="InterPro" id="IPR036900">
    <property type="entry name" value="A-D-PHexomutase_C_sf"/>
</dbReference>
<dbReference type="Pfam" id="PF02879">
    <property type="entry name" value="PGM_PMM_II"/>
    <property type="match status" value="1"/>
</dbReference>
<dbReference type="Pfam" id="PF02880">
    <property type="entry name" value="PGM_PMM_III"/>
    <property type="match status" value="1"/>
</dbReference>
<dbReference type="GO" id="GO:0008973">
    <property type="term" value="F:phosphopentomutase activity"/>
    <property type="evidence" value="ECO:0007669"/>
    <property type="project" value="TreeGrafter"/>
</dbReference>
<dbReference type="EMBL" id="CP044222">
    <property type="protein sequence ID" value="QEW06274.1"/>
    <property type="molecule type" value="Genomic_DNA"/>
</dbReference>
<dbReference type="AlphaFoldDB" id="A0A5J6LC69"/>
<dbReference type="Proteomes" id="UP000325606">
    <property type="component" value="Chromosome"/>
</dbReference>
<dbReference type="InterPro" id="IPR016066">
    <property type="entry name" value="A-D-PHexomutase_CS"/>
</dbReference>
<dbReference type="SUPFAM" id="SSF53738">
    <property type="entry name" value="Phosphoglucomutase, first 3 domains"/>
    <property type="match status" value="3"/>
</dbReference>
<dbReference type="SUPFAM" id="SSF55957">
    <property type="entry name" value="Phosphoglucomutase, C-terminal domain"/>
    <property type="match status" value="1"/>
</dbReference>
<keyword evidence="6 13" id="KW-0413">Isomerase</keyword>
<feature type="domain" description="Alpha-D-phosphohexomutase alpha/beta/alpha" evidence="10">
    <location>
        <begin position="27"/>
        <end position="167"/>
    </location>
</feature>
<feature type="domain" description="Alpha-D-phosphohexomutase C-terminal" evidence="9">
    <location>
        <begin position="477"/>
        <end position="520"/>
    </location>
</feature>
<keyword evidence="14" id="KW-1185">Reference proteome</keyword>
<dbReference type="GO" id="GO:0004614">
    <property type="term" value="F:phosphoglucomutase activity"/>
    <property type="evidence" value="ECO:0007669"/>
    <property type="project" value="UniProtKB-UniRule"/>
</dbReference>
<dbReference type="Pfam" id="PF00408">
    <property type="entry name" value="PGM_PMM_IV"/>
    <property type="match status" value="1"/>
</dbReference>
<dbReference type="PANTHER" id="PTHR45745">
    <property type="entry name" value="PHOSPHOMANNOMUTASE 45A"/>
    <property type="match status" value="1"/>
</dbReference>
<comment type="cofactor">
    <cofactor evidence="1">
        <name>Mg(2+)</name>
        <dbReference type="ChEBI" id="CHEBI:18420"/>
    </cofactor>
</comment>
<keyword evidence="4 8" id="KW-0479">Metal-binding</keyword>
<evidence type="ECO:0000259" key="9">
    <source>
        <dbReference type="Pfam" id="PF00408"/>
    </source>
</evidence>
<evidence type="ECO:0000259" key="11">
    <source>
        <dbReference type="Pfam" id="PF02879"/>
    </source>
</evidence>
<dbReference type="Gene3D" id="3.30.310.50">
    <property type="entry name" value="Alpha-D-phosphohexomutase, C-terminal domain"/>
    <property type="match status" value="1"/>
</dbReference>
<dbReference type="NCBIfam" id="TIGR01132">
    <property type="entry name" value="pgm"/>
    <property type="match status" value="1"/>
</dbReference>
<dbReference type="InterPro" id="IPR005846">
    <property type="entry name" value="A-D-PHexomutase_a/b/a-III"/>
</dbReference>